<dbReference type="SUPFAM" id="SSF47473">
    <property type="entry name" value="EF-hand"/>
    <property type="match status" value="1"/>
</dbReference>
<accession>A0ABQ9YKM5</accession>
<feature type="region of interest" description="Disordered" evidence="3">
    <location>
        <begin position="58"/>
        <end position="132"/>
    </location>
</feature>
<feature type="compositionally biased region" description="Basic residues" evidence="3">
    <location>
        <begin position="115"/>
        <end position="126"/>
    </location>
</feature>
<dbReference type="InterPro" id="IPR002048">
    <property type="entry name" value="EF_hand_dom"/>
</dbReference>
<dbReference type="CDD" id="cd21504">
    <property type="entry name" value="PPP2R3A_B-like"/>
    <property type="match status" value="1"/>
</dbReference>
<dbReference type="EMBL" id="JARBJD010000003">
    <property type="protein sequence ID" value="KAK2964308.1"/>
    <property type="molecule type" value="Genomic_DNA"/>
</dbReference>
<dbReference type="PROSITE" id="PS50222">
    <property type="entry name" value="EF_HAND_2"/>
    <property type="match status" value="1"/>
</dbReference>
<evidence type="ECO:0000256" key="3">
    <source>
        <dbReference type="SAM" id="MobiDB-lite"/>
    </source>
</evidence>
<organism evidence="5 6">
    <name type="scientific">Blattamonas nauphoetae</name>
    <dbReference type="NCBI Taxonomy" id="2049346"/>
    <lineage>
        <taxon>Eukaryota</taxon>
        <taxon>Metamonada</taxon>
        <taxon>Preaxostyla</taxon>
        <taxon>Oxymonadida</taxon>
        <taxon>Blattamonas</taxon>
    </lineage>
</organism>
<sequence length="642" mass="75028">MSRVHTPTKVKLQSKLDELFQNWLGLEETQDFINSLIESAKHGTLDQTIAEQNHLFTIEKQPPLSPSFNRNPRAFRESDRSRTTKPSSSSPDRLQTTSPSKFEDRSVTATGNIASKHREHVHAKTQKTKEDIPRAPRSMYQSVAHSRPAPTHHPSFSVIPSSMFYPQLLPVTPSEEQINGIHEICMKHKDSITLDIFRKEIIKQYFELPRWFARPIFRRILRNERLMKQYRLVTRRSVILGNGNMWQCGYGGDDEEEDDSVEVHQERKTEMLIDEDDEIDAELSRMPGPDGKSMFPSVDLENVVIQEQQIVSFYRHFLMNLDRHERLFNAVRKQKNQFIQPSDWVAFIEDLLATHPGLEFLKNTPEFQQRYAETVIVRIYYSVNRKEDERMTLAELTKSDLTEQCHFCDEEMNINLIHRFFSYEHFYVLYCKFWELDTDHDQVINDQDLAKYNNFSLSSHTVDRIINQQAPRRLGSGIPGRMDFKDFIWFLLSEEDKTTDTAISYWFRVVDLDDDGILSAWEMEQFFGEQQDKLDGMDMDLVKFEDILVQCVDMIKPHSFNEAGNVEITLADMKRSSLASNVFNILTNLSKYITFETKDPFGVKDQSSQMSDWERFAQAEYDRLSLEDETDDGGGTDYMDLT</sequence>
<dbReference type="InterPro" id="IPR041534">
    <property type="entry name" value="EF-hand_13"/>
</dbReference>
<dbReference type="PROSITE" id="PS00018">
    <property type="entry name" value="EF_HAND_1"/>
    <property type="match status" value="1"/>
</dbReference>
<feature type="domain" description="EF-hand" evidence="4">
    <location>
        <begin position="498"/>
        <end position="533"/>
    </location>
</feature>
<reference evidence="5 6" key="1">
    <citation type="journal article" date="2022" name="bioRxiv">
        <title>Genomics of Preaxostyla Flagellates Illuminates Evolutionary Transitions and the Path Towards Mitochondrial Loss.</title>
        <authorList>
            <person name="Novak L.V.F."/>
            <person name="Treitli S.C."/>
            <person name="Pyrih J."/>
            <person name="Halakuc P."/>
            <person name="Pipaliya S.V."/>
            <person name="Vacek V."/>
            <person name="Brzon O."/>
            <person name="Soukal P."/>
            <person name="Eme L."/>
            <person name="Dacks J.B."/>
            <person name="Karnkowska A."/>
            <person name="Elias M."/>
            <person name="Hampl V."/>
        </authorList>
    </citation>
    <scope>NUCLEOTIDE SEQUENCE [LARGE SCALE GENOMIC DNA]</scope>
    <source>
        <strain evidence="5">NAU3</strain>
        <tissue evidence="5">Gut</tissue>
    </source>
</reference>
<evidence type="ECO:0000313" key="5">
    <source>
        <dbReference type="EMBL" id="KAK2964308.1"/>
    </source>
</evidence>
<comment type="caution">
    <text evidence="5">The sequence shown here is derived from an EMBL/GenBank/DDBJ whole genome shotgun (WGS) entry which is preliminary data.</text>
</comment>
<proteinExistence type="predicted"/>
<name>A0ABQ9YKM5_9EUKA</name>
<evidence type="ECO:0000259" key="4">
    <source>
        <dbReference type="PROSITE" id="PS50222"/>
    </source>
</evidence>
<dbReference type="Gene3D" id="1.10.238.220">
    <property type="match status" value="1"/>
</dbReference>
<dbReference type="InterPro" id="IPR011992">
    <property type="entry name" value="EF-hand-dom_pair"/>
</dbReference>
<dbReference type="InterPro" id="IPR018247">
    <property type="entry name" value="EF_Hand_1_Ca_BS"/>
</dbReference>
<dbReference type="Proteomes" id="UP001281761">
    <property type="component" value="Unassembled WGS sequence"/>
</dbReference>
<keyword evidence="6" id="KW-1185">Reference proteome</keyword>
<evidence type="ECO:0000256" key="1">
    <source>
        <dbReference type="ARBA" id="ARBA00022723"/>
    </source>
</evidence>
<gene>
    <name evidence="5" type="ORF">BLNAU_839</name>
</gene>
<dbReference type="Pfam" id="PF17958">
    <property type="entry name" value="EF-hand_13"/>
    <property type="match status" value="1"/>
</dbReference>
<evidence type="ECO:0000313" key="6">
    <source>
        <dbReference type="Proteomes" id="UP001281761"/>
    </source>
</evidence>
<protein>
    <submittedName>
        <fullName evidence="5">Serine/threonine protein phosphatase 2A regulatory subunit B''beta</fullName>
    </submittedName>
</protein>
<dbReference type="Gene3D" id="1.10.238.10">
    <property type="entry name" value="EF-hand"/>
    <property type="match status" value="1"/>
</dbReference>
<evidence type="ECO:0000256" key="2">
    <source>
        <dbReference type="ARBA" id="ARBA00022837"/>
    </source>
</evidence>
<keyword evidence="1" id="KW-0479">Metal-binding</keyword>
<dbReference type="PANTHER" id="PTHR14095:SF0">
    <property type="entry name" value="MIP22305P"/>
    <property type="match status" value="1"/>
</dbReference>
<keyword evidence="2" id="KW-0106">Calcium</keyword>
<dbReference type="PANTHER" id="PTHR14095">
    <property type="entry name" value="PHOSPHATASE 2A REGULATORY SUBUNIT-RELATED"/>
    <property type="match status" value="1"/>
</dbReference>